<reference evidence="1" key="1">
    <citation type="submission" date="2018-05" db="EMBL/GenBank/DDBJ databases">
        <authorList>
            <person name="Lanie J.A."/>
            <person name="Ng W.-L."/>
            <person name="Kazmierczak K.M."/>
            <person name="Andrzejewski T.M."/>
            <person name="Davidsen T.M."/>
            <person name="Wayne K.J."/>
            <person name="Tettelin H."/>
            <person name="Glass J.I."/>
            <person name="Rusch D."/>
            <person name="Podicherti R."/>
            <person name="Tsui H.-C.T."/>
            <person name="Winkler M.E."/>
        </authorList>
    </citation>
    <scope>NUCLEOTIDE SEQUENCE</scope>
</reference>
<proteinExistence type="predicted"/>
<name>A0A383DCT2_9ZZZZ</name>
<evidence type="ECO:0000313" key="1">
    <source>
        <dbReference type="EMBL" id="SVE42065.1"/>
    </source>
</evidence>
<organism evidence="1">
    <name type="scientific">marine metagenome</name>
    <dbReference type="NCBI Taxonomy" id="408172"/>
    <lineage>
        <taxon>unclassified sequences</taxon>
        <taxon>metagenomes</taxon>
        <taxon>ecological metagenomes</taxon>
    </lineage>
</organism>
<dbReference type="Gene3D" id="2.60.120.620">
    <property type="entry name" value="q2cbj1_9rhob like domain"/>
    <property type="match status" value="1"/>
</dbReference>
<dbReference type="AlphaFoldDB" id="A0A383DCT2"/>
<feature type="non-terminal residue" evidence="1">
    <location>
        <position position="78"/>
    </location>
</feature>
<gene>
    <name evidence="1" type="ORF">METZ01_LOCUS494919</name>
</gene>
<protein>
    <submittedName>
        <fullName evidence="1">Uncharacterized protein</fullName>
    </submittedName>
</protein>
<dbReference type="EMBL" id="UINC01216078">
    <property type="protein sequence ID" value="SVE42065.1"/>
    <property type="molecule type" value="Genomic_DNA"/>
</dbReference>
<sequence>MLPFSTPVMKVQLDLDLEKLTELVFQIQNKDKKGTQATNVGGWQSNDIYEEKHEEFIKLKKEISQHLQTYHLEVFRGM</sequence>
<accession>A0A383DCT2</accession>